<accession>A0A8J3NK53</accession>
<feature type="compositionally biased region" description="Low complexity" evidence="1">
    <location>
        <begin position="156"/>
        <end position="175"/>
    </location>
</feature>
<proteinExistence type="predicted"/>
<evidence type="ECO:0000256" key="1">
    <source>
        <dbReference type="SAM" id="MobiDB-lite"/>
    </source>
</evidence>
<feature type="compositionally biased region" description="Low complexity" evidence="1">
    <location>
        <begin position="272"/>
        <end position="290"/>
    </location>
</feature>
<feature type="region of interest" description="Disordered" evidence="1">
    <location>
        <begin position="104"/>
        <end position="290"/>
    </location>
</feature>
<evidence type="ECO:0000313" key="2">
    <source>
        <dbReference type="EMBL" id="GIF82693.1"/>
    </source>
</evidence>
<feature type="compositionally biased region" description="Low complexity" evidence="1">
    <location>
        <begin position="218"/>
        <end position="230"/>
    </location>
</feature>
<dbReference type="AlphaFoldDB" id="A0A8J3NK53"/>
<keyword evidence="3" id="KW-1185">Reference proteome</keyword>
<feature type="region of interest" description="Disordered" evidence="1">
    <location>
        <begin position="421"/>
        <end position="446"/>
    </location>
</feature>
<protein>
    <submittedName>
        <fullName evidence="2">Uncharacterized protein</fullName>
    </submittedName>
</protein>
<dbReference type="Proteomes" id="UP000601223">
    <property type="component" value="Unassembled WGS sequence"/>
</dbReference>
<dbReference type="EMBL" id="BONF01000023">
    <property type="protein sequence ID" value="GIF82693.1"/>
    <property type="molecule type" value="Genomic_DNA"/>
</dbReference>
<evidence type="ECO:0000313" key="3">
    <source>
        <dbReference type="Proteomes" id="UP000601223"/>
    </source>
</evidence>
<feature type="compositionally biased region" description="Low complexity" evidence="1">
    <location>
        <begin position="126"/>
        <end position="145"/>
    </location>
</feature>
<gene>
    <name evidence="2" type="ORF">Cba03nite_40420</name>
</gene>
<reference evidence="2 3" key="1">
    <citation type="submission" date="2021-01" db="EMBL/GenBank/DDBJ databases">
        <title>Whole genome shotgun sequence of Catellatospora bangladeshensis NBRC 107357.</title>
        <authorList>
            <person name="Komaki H."/>
            <person name="Tamura T."/>
        </authorList>
    </citation>
    <scope>NUCLEOTIDE SEQUENCE [LARGE SCALE GENOMIC DNA]</scope>
    <source>
        <strain evidence="2 3">NBRC 107357</strain>
    </source>
</reference>
<feature type="region of interest" description="Disordered" evidence="1">
    <location>
        <begin position="308"/>
        <end position="334"/>
    </location>
</feature>
<name>A0A8J3NK53_9ACTN</name>
<feature type="region of interest" description="Disordered" evidence="1">
    <location>
        <begin position="20"/>
        <end position="59"/>
    </location>
</feature>
<comment type="caution">
    <text evidence="2">The sequence shown here is derived from an EMBL/GenBank/DDBJ whole genome shotgun (WGS) entry which is preliminary data.</text>
</comment>
<organism evidence="2 3">
    <name type="scientific">Catellatospora bangladeshensis</name>
    <dbReference type="NCBI Taxonomy" id="310355"/>
    <lineage>
        <taxon>Bacteria</taxon>
        <taxon>Bacillati</taxon>
        <taxon>Actinomycetota</taxon>
        <taxon>Actinomycetes</taxon>
        <taxon>Micromonosporales</taxon>
        <taxon>Micromonosporaceae</taxon>
        <taxon>Catellatospora</taxon>
    </lineage>
</organism>
<sequence length="446" mass="44871">MSARLRDVLGWLRRLLGLRGAAPQPGTPASTDGAIRLGGRTPAPDAPPTPVLRPAAPAYPALDGPAAPWVGSPDGPPTVSAPAALAQFGAGRWLDGRTGDRVEAVRWPDQGPGAASAPDSSWSGVAGPRPAWTAPPTAPSLPTQARPAPTTASSEADPGTAPAALPGPAPARIAAEGYPPATTPFVAAQPGHAVTSTGAQDVESPAVGRTLDVGAGAGRTEAGATAAPTTSRSGNTGDAEATQELPPADLTTPSETAGRPVPFAGRPGGESARPPAHGPAAGEAATAARGHNSCVVDTTQELWAADDHTRPEAEPRVTGPARIPTPGRPADSRPFAVRSADLGPGIARAAAAHVDTAPGRLGPQQPTGRAELRTRAVLPESSGAEAAAVVAAPWPALAGEDAAGEQERWPRLLDDTALWAVTVPPGTDPDRTKLRQRQQEGSSWNA</sequence>